<feature type="region of interest" description="Disordered" evidence="1">
    <location>
        <begin position="697"/>
        <end position="720"/>
    </location>
</feature>
<keyword evidence="2" id="KW-0472">Membrane</keyword>
<feature type="compositionally biased region" description="Basic and acidic residues" evidence="1">
    <location>
        <begin position="1"/>
        <end position="11"/>
    </location>
</feature>
<comment type="caution">
    <text evidence="3">The sequence shown here is derived from an EMBL/GenBank/DDBJ whole genome shotgun (WGS) entry which is preliminary data.</text>
</comment>
<accession>A0A5J4YXZ0</accession>
<gene>
    <name evidence="3" type="ORF">FVE85_0190</name>
</gene>
<sequence length="720" mass="78785">MAAMERAHDTGSDSASMASSAVASHATGHANHHQSGPAAGADSSASEMPAAVASGATAAGGSTEKKVSRSSTPRPSMFADAQYLLWLIVRAALLFVSVGFLDETEFYGKYQIELFRVFVTRESPSAVLSSLPTAETPFASVVPSYVSLAVPYAVASLAQHAFKAQSPDGSAGAASFLHEHADLLSVMLPIWASRLWMFLFSVLLDACMFHSFKFVRYEGARTFLSASASSFALLLVATRPTDAVLSTLCLSFLSFTLLGWRRKTSDILRMAACGIVLALGVLVRPSFAIFGFMIVYYVMTSFGRSDFTLLALLLWTCACWGAFVGTLVSLSLVDSFHFGFIQLSHFGRQISSLPDLLMYLAQCNGEGYCDTLATGWSVLRFEFLCAPLNLARDMWSNFASYKKVVSFAPEVFIIYIPVLLGPVLIAVGRELYQVLYQSYKEMRTELKKMGRDDASGGGTKRKRKASGASRKSRVERAQAEDLYAFSDFFQTIAILGGMVELLLSGGEPSPARMLPFIVACYVVAVPQIRSDRLLRISTAAYGIVSAVIIGFLYNSGSVRSALDIASGRGTFLVPDAQLVYFQAYPAPAHVIEQSNPMRIVVHEFPKKNESAMYDRMHEWLNADKDVFLATVPRFQLGDKTPLEVPLHISPVHRYVGHYSAGHIPPTLDELVRDAYLVIYRVSHTWDKAPRLDADEAQTFGTGARRKSSGHDQDYGVHQEL</sequence>
<feature type="transmembrane region" description="Helical" evidence="2">
    <location>
        <begin position="404"/>
        <end position="427"/>
    </location>
</feature>
<dbReference type="EMBL" id="VRMN01000002">
    <property type="protein sequence ID" value="KAA8496461.1"/>
    <property type="molecule type" value="Genomic_DNA"/>
</dbReference>
<evidence type="ECO:0000313" key="4">
    <source>
        <dbReference type="Proteomes" id="UP000324585"/>
    </source>
</evidence>
<evidence type="ECO:0000313" key="3">
    <source>
        <dbReference type="EMBL" id="KAA8496461.1"/>
    </source>
</evidence>
<dbReference type="AlphaFoldDB" id="A0A5J4YXZ0"/>
<feature type="transmembrane region" description="Helical" evidence="2">
    <location>
        <begin position="83"/>
        <end position="101"/>
    </location>
</feature>
<evidence type="ECO:0000256" key="1">
    <source>
        <dbReference type="SAM" id="MobiDB-lite"/>
    </source>
</evidence>
<protein>
    <recommendedName>
        <fullName evidence="5">Mannosyltransferase</fullName>
    </recommendedName>
</protein>
<organism evidence="3 4">
    <name type="scientific">Porphyridium purpureum</name>
    <name type="common">Red alga</name>
    <name type="synonym">Porphyridium cruentum</name>
    <dbReference type="NCBI Taxonomy" id="35688"/>
    <lineage>
        <taxon>Eukaryota</taxon>
        <taxon>Rhodophyta</taxon>
        <taxon>Bangiophyceae</taxon>
        <taxon>Porphyridiales</taxon>
        <taxon>Porphyridiaceae</taxon>
        <taxon>Porphyridium</taxon>
    </lineage>
</organism>
<feature type="transmembrane region" description="Helical" evidence="2">
    <location>
        <begin position="309"/>
        <end position="333"/>
    </location>
</feature>
<evidence type="ECO:0000256" key="2">
    <source>
        <dbReference type="SAM" id="Phobius"/>
    </source>
</evidence>
<reference evidence="4" key="1">
    <citation type="journal article" date="2019" name="Nat. Commun.">
        <title>Expansion of phycobilisome linker gene families in mesophilic red algae.</title>
        <authorList>
            <person name="Lee J."/>
            <person name="Kim D."/>
            <person name="Bhattacharya D."/>
            <person name="Yoon H.S."/>
        </authorList>
    </citation>
    <scope>NUCLEOTIDE SEQUENCE [LARGE SCALE GENOMIC DNA]</scope>
    <source>
        <strain evidence="4">CCMP 1328</strain>
    </source>
</reference>
<feature type="compositionally biased region" description="Basic and acidic residues" evidence="1">
    <location>
        <begin position="708"/>
        <end position="720"/>
    </location>
</feature>
<feature type="compositionally biased region" description="Low complexity" evidence="1">
    <location>
        <begin position="35"/>
        <end position="62"/>
    </location>
</feature>
<evidence type="ECO:0008006" key="5">
    <source>
        <dbReference type="Google" id="ProtNLM"/>
    </source>
</evidence>
<feature type="region of interest" description="Disordered" evidence="1">
    <location>
        <begin position="1"/>
        <end position="73"/>
    </location>
</feature>
<dbReference type="Proteomes" id="UP000324585">
    <property type="component" value="Unassembled WGS sequence"/>
</dbReference>
<feature type="transmembrane region" description="Helical" evidence="2">
    <location>
        <begin position="243"/>
        <end position="260"/>
    </location>
</feature>
<feature type="transmembrane region" description="Helical" evidence="2">
    <location>
        <begin position="272"/>
        <end position="297"/>
    </location>
</feature>
<dbReference type="OMA" id="CHSALAM"/>
<keyword evidence="2" id="KW-1133">Transmembrane helix</keyword>
<keyword evidence="4" id="KW-1185">Reference proteome</keyword>
<feature type="compositionally biased region" description="Basic residues" evidence="1">
    <location>
        <begin position="459"/>
        <end position="471"/>
    </location>
</feature>
<proteinExistence type="predicted"/>
<feature type="transmembrane region" description="Helical" evidence="2">
    <location>
        <begin position="219"/>
        <end position="237"/>
    </location>
</feature>
<feature type="region of interest" description="Disordered" evidence="1">
    <location>
        <begin position="449"/>
        <end position="473"/>
    </location>
</feature>
<feature type="transmembrane region" description="Helical" evidence="2">
    <location>
        <begin position="186"/>
        <end position="207"/>
    </location>
</feature>
<feature type="compositionally biased region" description="Low complexity" evidence="1">
    <location>
        <begin position="12"/>
        <end position="26"/>
    </location>
</feature>
<keyword evidence="2" id="KW-0812">Transmembrane</keyword>
<name>A0A5J4YXZ0_PORPP</name>